<accession>A0A7J7XAS8</accession>
<evidence type="ECO:0000313" key="1">
    <source>
        <dbReference type="EMBL" id="KAF6346819.1"/>
    </source>
</evidence>
<dbReference type="EMBL" id="JACAGB010000008">
    <property type="protein sequence ID" value="KAF6346819.1"/>
    <property type="molecule type" value="Genomic_DNA"/>
</dbReference>
<protein>
    <submittedName>
        <fullName evidence="1">Uncharacterized protein</fullName>
    </submittedName>
</protein>
<comment type="caution">
    <text evidence="1">The sequence shown here is derived from an EMBL/GenBank/DDBJ whole genome shotgun (WGS) entry which is preliminary data.</text>
</comment>
<dbReference type="AlphaFoldDB" id="A0A7J7XAS8"/>
<proteinExistence type="predicted"/>
<evidence type="ECO:0000313" key="2">
    <source>
        <dbReference type="Proteomes" id="UP000558488"/>
    </source>
</evidence>
<organism evidence="1 2">
    <name type="scientific">Pipistrellus kuhlii</name>
    <name type="common">Kuhl's pipistrelle</name>
    <dbReference type="NCBI Taxonomy" id="59472"/>
    <lineage>
        <taxon>Eukaryota</taxon>
        <taxon>Metazoa</taxon>
        <taxon>Chordata</taxon>
        <taxon>Craniata</taxon>
        <taxon>Vertebrata</taxon>
        <taxon>Euteleostomi</taxon>
        <taxon>Mammalia</taxon>
        <taxon>Eutheria</taxon>
        <taxon>Laurasiatheria</taxon>
        <taxon>Chiroptera</taxon>
        <taxon>Yangochiroptera</taxon>
        <taxon>Vespertilionidae</taxon>
        <taxon>Pipistrellus</taxon>
    </lineage>
</organism>
<sequence>MSDLCFEKHCIQKGLSFCERTCPCQPISLSLLQVSAGQLHQGKLAPPLSQGINLYESKPNTVGFLLPGTVLGIALLQFWPIRQEGKSAKKLSLSPKMKRDRIIPFPVFPNRLYGLIPLPTAAIL</sequence>
<reference evidence="1 2" key="1">
    <citation type="journal article" date="2020" name="Nature">
        <title>Six reference-quality genomes reveal evolution of bat adaptations.</title>
        <authorList>
            <person name="Jebb D."/>
            <person name="Huang Z."/>
            <person name="Pippel M."/>
            <person name="Hughes G.M."/>
            <person name="Lavrichenko K."/>
            <person name="Devanna P."/>
            <person name="Winkler S."/>
            <person name="Jermiin L.S."/>
            <person name="Skirmuntt E.C."/>
            <person name="Katzourakis A."/>
            <person name="Burkitt-Gray L."/>
            <person name="Ray D.A."/>
            <person name="Sullivan K.A.M."/>
            <person name="Roscito J.G."/>
            <person name="Kirilenko B.M."/>
            <person name="Davalos L.M."/>
            <person name="Corthals A.P."/>
            <person name="Power M.L."/>
            <person name="Jones G."/>
            <person name="Ransome R.D."/>
            <person name="Dechmann D.K.N."/>
            <person name="Locatelli A.G."/>
            <person name="Puechmaille S.J."/>
            <person name="Fedrigo O."/>
            <person name="Jarvis E.D."/>
            <person name="Hiller M."/>
            <person name="Vernes S.C."/>
            <person name="Myers E.W."/>
            <person name="Teeling E.C."/>
        </authorList>
    </citation>
    <scope>NUCLEOTIDE SEQUENCE [LARGE SCALE GENOMIC DNA]</scope>
    <source>
        <strain evidence="1">MPipKuh1</strain>
        <tissue evidence="1">Flight muscle</tissue>
    </source>
</reference>
<gene>
    <name evidence="1" type="ORF">mPipKuh1_010602</name>
</gene>
<name>A0A7J7XAS8_PIPKU</name>
<dbReference type="Proteomes" id="UP000558488">
    <property type="component" value="Unassembled WGS sequence"/>
</dbReference>
<keyword evidence="2" id="KW-1185">Reference proteome</keyword>